<dbReference type="SUPFAM" id="SSF53067">
    <property type="entry name" value="Actin-like ATPase domain"/>
    <property type="match status" value="2"/>
</dbReference>
<dbReference type="InterPro" id="IPR036388">
    <property type="entry name" value="WH-like_DNA-bd_sf"/>
</dbReference>
<comment type="function">
    <text evidence="1">Transcriptional repressor of xylose-utilizing enzymes.</text>
</comment>
<organism evidence="4 5">
    <name type="scientific">Aquibacillus rhizosphaerae</name>
    <dbReference type="NCBI Taxonomy" id="3051431"/>
    <lineage>
        <taxon>Bacteria</taxon>
        <taxon>Bacillati</taxon>
        <taxon>Bacillota</taxon>
        <taxon>Bacilli</taxon>
        <taxon>Bacillales</taxon>
        <taxon>Bacillaceae</taxon>
        <taxon>Aquibacillus</taxon>
    </lineage>
</organism>
<dbReference type="PROSITE" id="PS01125">
    <property type="entry name" value="ROK"/>
    <property type="match status" value="1"/>
</dbReference>
<dbReference type="PANTHER" id="PTHR18964:SF149">
    <property type="entry name" value="BIFUNCTIONAL UDP-N-ACETYLGLUCOSAMINE 2-EPIMERASE_N-ACETYLMANNOSAMINE KINASE"/>
    <property type="match status" value="1"/>
</dbReference>
<dbReference type="InterPro" id="IPR049874">
    <property type="entry name" value="ROK_cs"/>
</dbReference>
<accession>A0ABT7LCR1</accession>
<evidence type="ECO:0000256" key="1">
    <source>
        <dbReference type="ARBA" id="ARBA00002486"/>
    </source>
</evidence>
<evidence type="ECO:0000256" key="2">
    <source>
        <dbReference type="ARBA" id="ARBA00006479"/>
    </source>
</evidence>
<protein>
    <submittedName>
        <fullName evidence="4">ROK family protein</fullName>
    </submittedName>
</protein>
<reference evidence="4 5" key="1">
    <citation type="submission" date="2023-06" db="EMBL/GenBank/DDBJ databases">
        <title>Aquibacillus rhizosphaerae LR5S19.</title>
        <authorList>
            <person name="Sun J.-Q."/>
        </authorList>
    </citation>
    <scope>NUCLEOTIDE SEQUENCE [LARGE SCALE GENOMIC DNA]</scope>
    <source>
        <strain evidence="4 5">LR5S19</strain>
    </source>
</reference>
<comment type="caution">
    <text evidence="4">The sequence shown here is derived from an EMBL/GenBank/DDBJ whole genome shotgun (WGS) entry which is preliminary data.</text>
</comment>
<dbReference type="PANTHER" id="PTHR18964">
    <property type="entry name" value="ROK (REPRESSOR, ORF, KINASE) FAMILY"/>
    <property type="match status" value="1"/>
</dbReference>
<dbReference type="SUPFAM" id="SSF46785">
    <property type="entry name" value="Winged helix' DNA-binding domain"/>
    <property type="match status" value="1"/>
</dbReference>
<keyword evidence="5" id="KW-1185">Reference proteome</keyword>
<dbReference type="EMBL" id="JASTZU010000058">
    <property type="protein sequence ID" value="MDL4842380.1"/>
    <property type="molecule type" value="Genomic_DNA"/>
</dbReference>
<dbReference type="Proteomes" id="UP001235343">
    <property type="component" value="Unassembled WGS sequence"/>
</dbReference>
<proteinExistence type="inferred from homology"/>
<evidence type="ECO:0000313" key="5">
    <source>
        <dbReference type="Proteomes" id="UP001235343"/>
    </source>
</evidence>
<comment type="similarity">
    <text evidence="2">Belongs to the ROK (NagC/XylR) family.</text>
</comment>
<dbReference type="InterPro" id="IPR043129">
    <property type="entry name" value="ATPase_NBD"/>
</dbReference>
<dbReference type="InterPro" id="IPR000600">
    <property type="entry name" value="ROK"/>
</dbReference>
<dbReference type="Gene3D" id="3.30.420.40">
    <property type="match status" value="2"/>
</dbReference>
<dbReference type="InterPro" id="IPR036390">
    <property type="entry name" value="WH_DNA-bd_sf"/>
</dbReference>
<keyword evidence="3" id="KW-0119">Carbohydrate metabolism</keyword>
<sequence>MVTGDGAYIKKLNRSFILEKIIEHGMISRANLSKITGLNKATISVQVANLLDQDLIYETHQEHNTVGRRPILLGINREAACVLGINIDYKYITYTLSDLLGFPLLSNTYDLETSDYNEILDLVATHITEFQNKCSEYRYGMVSAVIAIHGTVGKDESIFFIPQHQWRNKNLKDDLEKKTGITVHIENNANLTAFAEIVFKHHHIDNLLCISMYTGIGLGIIMDGEVIKGYHGYAGEMGHMIIFPDGKVCKCGNKGCWELYASEASLFEHLSKKLDKTDISYRDISKWLAKKDPIVTKEIEQFIKHISIGLNNIINLYNPETIVLNSEVLHHIPNIIDELQSNLVSTVSQYRELVISDLGKQSTVMGACALGIKNFLEISSLSLDISS</sequence>
<gene>
    <name evidence="4" type="ORF">QQS35_18235</name>
</gene>
<keyword evidence="3" id="KW-0859">Xylose metabolism</keyword>
<dbReference type="CDD" id="cd24077">
    <property type="entry name" value="ASKHA_ATPase_ROK_SaXylR-like"/>
    <property type="match status" value="1"/>
</dbReference>
<dbReference type="RefSeq" id="WP_285933653.1">
    <property type="nucleotide sequence ID" value="NZ_JASTZU010000058.1"/>
</dbReference>
<evidence type="ECO:0000256" key="3">
    <source>
        <dbReference type="ARBA" id="ARBA00022629"/>
    </source>
</evidence>
<evidence type="ECO:0000313" key="4">
    <source>
        <dbReference type="EMBL" id="MDL4842380.1"/>
    </source>
</evidence>
<dbReference type="Pfam" id="PF00480">
    <property type="entry name" value="ROK"/>
    <property type="match status" value="1"/>
</dbReference>
<name>A0ABT7LCR1_9BACI</name>
<dbReference type="Gene3D" id="1.10.10.10">
    <property type="entry name" value="Winged helix-like DNA-binding domain superfamily/Winged helix DNA-binding domain"/>
    <property type="match status" value="1"/>
</dbReference>